<dbReference type="Gene3D" id="1.10.630.10">
    <property type="entry name" value="Cytochrome P450"/>
    <property type="match status" value="1"/>
</dbReference>
<organism evidence="12 13">
    <name type="scientific">Kingdonia uniflora</name>
    <dbReference type="NCBI Taxonomy" id="39325"/>
    <lineage>
        <taxon>Eukaryota</taxon>
        <taxon>Viridiplantae</taxon>
        <taxon>Streptophyta</taxon>
        <taxon>Embryophyta</taxon>
        <taxon>Tracheophyta</taxon>
        <taxon>Spermatophyta</taxon>
        <taxon>Magnoliopsida</taxon>
        <taxon>Ranunculales</taxon>
        <taxon>Circaeasteraceae</taxon>
        <taxon>Kingdonia</taxon>
    </lineage>
</organism>
<dbReference type="PROSITE" id="PS00086">
    <property type="entry name" value="CYTOCHROME_P450"/>
    <property type="match status" value="1"/>
</dbReference>
<comment type="cofactor">
    <cofactor evidence="1 10">
        <name>heme</name>
        <dbReference type="ChEBI" id="CHEBI:30413"/>
    </cofactor>
</comment>
<dbReference type="GO" id="GO:0004497">
    <property type="term" value="F:monooxygenase activity"/>
    <property type="evidence" value="ECO:0007669"/>
    <property type="project" value="UniProtKB-KW"/>
</dbReference>
<dbReference type="InterPro" id="IPR050651">
    <property type="entry name" value="Plant_Cytochrome_P450_Monoox"/>
</dbReference>
<evidence type="ECO:0000256" key="8">
    <source>
        <dbReference type="ARBA" id="ARBA00023004"/>
    </source>
</evidence>
<evidence type="ECO:0000256" key="7">
    <source>
        <dbReference type="ARBA" id="ARBA00023002"/>
    </source>
</evidence>
<keyword evidence="9" id="KW-0472">Membrane</keyword>
<dbReference type="PANTHER" id="PTHR47947:SF26">
    <property type="entry name" value="CYTOCHROME P450"/>
    <property type="match status" value="1"/>
</dbReference>
<evidence type="ECO:0000256" key="5">
    <source>
        <dbReference type="ARBA" id="ARBA00022723"/>
    </source>
</evidence>
<sequence>MMDSSLKIQIFCGVLALVFIFRKIWRGKSRKGTGMDLPEPSGALPIIGHLHKLGGGEPFFKVLGAMAEKNGPIFKLRFGMDTTLVISGWEVAKECFTTNDKAFANRPASSAVKYMFYDDKMFPFTQYGPYWREMRKIVSNELLSPRRLEMLRHFRINEINMSIKSLYKKCVSTKPGEPFMADMKIWFYDLMYNVVFTMVAGKRYFGSENAHDEMEARKYQAILIEALRFAEISALGDAFPFLNYFGIGDYRKGMDRVAKVIDGFNSTLLKEHRQKRVSGDVECDRDFIDVLMSFLEETDIFPKHEHDTIIKSTMLAMFLGGTDTSAVTLSWFLSLLLNNPDILQKARDEIDAHVGLERNVEEPDVNNLVYLQAIMKETLRLYPPAPLSIPHETMEDCVIAGYNVPAKARVIVNLWKMQKDPSVWSDPEEFKPERFLTTHADVNFRGQHFELLPFGSGRRSCPGISFTMQIMTLTLARLIHGFNMTTNSGLPVDLTPVSIGATMPRQDPLETVFTPRLEAHLYG</sequence>
<dbReference type="GO" id="GO:0016705">
    <property type="term" value="F:oxidoreductase activity, acting on paired donors, with incorporation or reduction of molecular oxygen"/>
    <property type="evidence" value="ECO:0007669"/>
    <property type="project" value="InterPro"/>
</dbReference>
<dbReference type="InterPro" id="IPR017972">
    <property type="entry name" value="Cyt_P450_CS"/>
</dbReference>
<dbReference type="GO" id="GO:0005506">
    <property type="term" value="F:iron ion binding"/>
    <property type="evidence" value="ECO:0007669"/>
    <property type="project" value="InterPro"/>
</dbReference>
<dbReference type="SUPFAM" id="SSF48264">
    <property type="entry name" value="Cytochrome P450"/>
    <property type="match status" value="1"/>
</dbReference>
<dbReference type="GO" id="GO:0016020">
    <property type="term" value="C:membrane"/>
    <property type="evidence" value="ECO:0007669"/>
    <property type="project" value="UniProtKB-SubCell"/>
</dbReference>
<dbReference type="PRINTS" id="PR00385">
    <property type="entry name" value="P450"/>
</dbReference>
<accession>A0A7J7L8L4</accession>
<dbReference type="AlphaFoldDB" id="A0A7J7L8L4"/>
<keyword evidence="8 10" id="KW-0408">Iron</keyword>
<keyword evidence="5 10" id="KW-0479">Metal-binding</keyword>
<dbReference type="GO" id="GO:0044550">
    <property type="term" value="P:secondary metabolite biosynthetic process"/>
    <property type="evidence" value="ECO:0007669"/>
    <property type="project" value="UniProtKB-ARBA"/>
</dbReference>
<keyword evidence="4" id="KW-0812">Transmembrane</keyword>
<reference evidence="12 13" key="1">
    <citation type="journal article" date="2020" name="IScience">
        <title>Genome Sequencing of the Endangered Kingdonia uniflora (Circaeasteraceae, Ranunculales) Reveals Potential Mechanisms of Evolutionary Specialization.</title>
        <authorList>
            <person name="Sun Y."/>
            <person name="Deng T."/>
            <person name="Zhang A."/>
            <person name="Moore M.J."/>
            <person name="Landis J.B."/>
            <person name="Lin N."/>
            <person name="Zhang H."/>
            <person name="Zhang X."/>
            <person name="Huang J."/>
            <person name="Zhang X."/>
            <person name="Sun H."/>
            <person name="Wang H."/>
        </authorList>
    </citation>
    <scope>NUCLEOTIDE SEQUENCE [LARGE SCALE GENOMIC DNA]</scope>
    <source>
        <strain evidence="12">TB1705</strain>
        <tissue evidence="12">Leaf</tissue>
    </source>
</reference>
<comment type="subcellular location">
    <subcellularLocation>
        <location evidence="2">Membrane</location>
    </subcellularLocation>
</comment>
<protein>
    <recommendedName>
        <fullName evidence="14">Cytochrome P450</fullName>
    </recommendedName>
</protein>
<dbReference type="PANTHER" id="PTHR47947">
    <property type="entry name" value="CYTOCHROME P450 82C3-RELATED"/>
    <property type="match status" value="1"/>
</dbReference>
<dbReference type="InterPro" id="IPR001128">
    <property type="entry name" value="Cyt_P450"/>
</dbReference>
<evidence type="ECO:0008006" key="14">
    <source>
        <dbReference type="Google" id="ProtNLM"/>
    </source>
</evidence>
<evidence type="ECO:0000256" key="11">
    <source>
        <dbReference type="RuleBase" id="RU000461"/>
    </source>
</evidence>
<keyword evidence="3 10" id="KW-0349">Heme</keyword>
<dbReference type="InterPro" id="IPR036396">
    <property type="entry name" value="Cyt_P450_sf"/>
</dbReference>
<keyword evidence="13" id="KW-1185">Reference proteome</keyword>
<dbReference type="InterPro" id="IPR002401">
    <property type="entry name" value="Cyt_P450_E_grp-I"/>
</dbReference>
<feature type="binding site" description="axial binding residue" evidence="10">
    <location>
        <position position="461"/>
    </location>
    <ligand>
        <name>heme</name>
        <dbReference type="ChEBI" id="CHEBI:30413"/>
    </ligand>
    <ligandPart>
        <name>Fe</name>
        <dbReference type="ChEBI" id="CHEBI:18248"/>
    </ligandPart>
</feature>
<dbReference type="OrthoDB" id="507451at2759"/>
<evidence type="ECO:0000256" key="2">
    <source>
        <dbReference type="ARBA" id="ARBA00004370"/>
    </source>
</evidence>
<evidence type="ECO:0000313" key="12">
    <source>
        <dbReference type="EMBL" id="KAF6138888.1"/>
    </source>
</evidence>
<evidence type="ECO:0000256" key="10">
    <source>
        <dbReference type="PIRSR" id="PIRSR602401-1"/>
    </source>
</evidence>
<proteinExistence type="inferred from homology"/>
<gene>
    <name evidence="12" type="ORF">GIB67_025617</name>
</gene>
<evidence type="ECO:0000256" key="6">
    <source>
        <dbReference type="ARBA" id="ARBA00022989"/>
    </source>
</evidence>
<dbReference type="PRINTS" id="PR00463">
    <property type="entry name" value="EP450I"/>
</dbReference>
<dbReference type="Pfam" id="PF00067">
    <property type="entry name" value="p450"/>
    <property type="match status" value="1"/>
</dbReference>
<comment type="caution">
    <text evidence="12">The sequence shown here is derived from an EMBL/GenBank/DDBJ whole genome shotgun (WGS) entry which is preliminary data.</text>
</comment>
<name>A0A7J7L8L4_9MAGN</name>
<evidence type="ECO:0000256" key="1">
    <source>
        <dbReference type="ARBA" id="ARBA00001971"/>
    </source>
</evidence>
<keyword evidence="6" id="KW-1133">Transmembrane helix</keyword>
<evidence type="ECO:0000256" key="4">
    <source>
        <dbReference type="ARBA" id="ARBA00022692"/>
    </source>
</evidence>
<evidence type="ECO:0000256" key="3">
    <source>
        <dbReference type="ARBA" id="ARBA00022617"/>
    </source>
</evidence>
<evidence type="ECO:0000256" key="9">
    <source>
        <dbReference type="ARBA" id="ARBA00023136"/>
    </source>
</evidence>
<keyword evidence="11" id="KW-0503">Monooxygenase</keyword>
<dbReference type="GO" id="GO:0020037">
    <property type="term" value="F:heme binding"/>
    <property type="evidence" value="ECO:0007669"/>
    <property type="project" value="InterPro"/>
</dbReference>
<dbReference type="FunFam" id="1.10.630.10:FF:000026">
    <property type="entry name" value="Cytochrome P450 82C4"/>
    <property type="match status" value="1"/>
</dbReference>
<dbReference type="EMBL" id="JACGCM010002537">
    <property type="protein sequence ID" value="KAF6138888.1"/>
    <property type="molecule type" value="Genomic_DNA"/>
</dbReference>
<evidence type="ECO:0000313" key="13">
    <source>
        <dbReference type="Proteomes" id="UP000541444"/>
    </source>
</evidence>
<keyword evidence="7 11" id="KW-0560">Oxidoreductase</keyword>
<comment type="similarity">
    <text evidence="11">Belongs to the cytochrome P450 family.</text>
</comment>
<dbReference type="Proteomes" id="UP000541444">
    <property type="component" value="Unassembled WGS sequence"/>
</dbReference>